<dbReference type="RefSeq" id="WP_167211254.1">
    <property type="nucleotide sequence ID" value="NZ_CP050063.1"/>
</dbReference>
<proteinExistence type="predicted"/>
<keyword evidence="2" id="KW-1185">Reference proteome</keyword>
<evidence type="ECO:0000313" key="2">
    <source>
        <dbReference type="Proteomes" id="UP000501802"/>
    </source>
</evidence>
<protein>
    <submittedName>
        <fullName evidence="1">Uncharacterized protein</fullName>
    </submittedName>
</protein>
<dbReference type="EMBL" id="CP050063">
    <property type="protein sequence ID" value="QIP14691.1"/>
    <property type="molecule type" value="Genomic_DNA"/>
</dbReference>
<dbReference type="KEGG" id="spib:G8759_19780"/>
<organism evidence="1 2">
    <name type="scientific">Spirosoma aureum</name>
    <dbReference type="NCBI Taxonomy" id="2692134"/>
    <lineage>
        <taxon>Bacteria</taxon>
        <taxon>Pseudomonadati</taxon>
        <taxon>Bacteroidota</taxon>
        <taxon>Cytophagia</taxon>
        <taxon>Cytophagales</taxon>
        <taxon>Cytophagaceae</taxon>
        <taxon>Spirosoma</taxon>
    </lineage>
</organism>
<evidence type="ECO:0000313" key="1">
    <source>
        <dbReference type="EMBL" id="QIP14691.1"/>
    </source>
</evidence>
<accession>A0A6G9AQC8</accession>
<dbReference type="AlphaFoldDB" id="A0A6G9AQC8"/>
<name>A0A6G9AQC8_9BACT</name>
<reference evidence="1 2" key="1">
    <citation type="submission" date="2020-03" db="EMBL/GenBank/DDBJ databases">
        <authorList>
            <person name="Kim M.K."/>
        </authorList>
    </citation>
    <scope>NUCLEOTIDE SEQUENCE [LARGE SCALE GENOMIC DNA]</scope>
    <source>
        <strain evidence="1 2">BT328</strain>
    </source>
</reference>
<sequence>MENNDQMFNRFFEKYLHRTLEKYIDQVDKDTQTQLIKFYSSLHDQLSAEPSKSISDLKPIGQAIKCESGHVEIVQRLLTSHQSIIKANWLNIQRIDVLIERAEQRLSPTAEQVRLINHYRSIRKRFVVSMEHAQSFCQNELFKQVAQLE</sequence>
<gene>
    <name evidence="1" type="ORF">G8759_19780</name>
</gene>
<dbReference type="Proteomes" id="UP000501802">
    <property type="component" value="Chromosome"/>
</dbReference>